<dbReference type="PROSITE" id="PS51276">
    <property type="entry name" value="PEPTIDASE_C56_PFPI"/>
    <property type="match status" value="1"/>
</dbReference>
<evidence type="ECO:0000313" key="3">
    <source>
        <dbReference type="EMBL" id="TXD95150.1"/>
    </source>
</evidence>
<dbReference type="InterPro" id="IPR029062">
    <property type="entry name" value="Class_I_gatase-like"/>
</dbReference>
<keyword evidence="4" id="KW-1185">Reference proteome</keyword>
<dbReference type="Pfam" id="PF01965">
    <property type="entry name" value="DJ-1_PfpI"/>
    <property type="match status" value="1"/>
</dbReference>
<keyword evidence="3" id="KW-0315">Glutamine amidotransferase</keyword>
<dbReference type="InterPro" id="IPR002818">
    <property type="entry name" value="DJ-1/PfpI"/>
</dbReference>
<evidence type="ECO:0000313" key="4">
    <source>
        <dbReference type="Proteomes" id="UP000321367"/>
    </source>
</evidence>
<sequence>MKKRIAILATDGFEESELKSPKEAMEKEGFQVEIVSLKSGNIKSWADGNWSKEYKVDKTLSEVTAKDYNALMLPGGVINPDILRRDEDALNFVRDFFKQKKPVAAICHAPWILIEADVVEGRKMTSFNSIKKDLMNAGANWVDEEVVVDEALVTSRNPDDLPAFNAKLIEEINEGKHDMQHA</sequence>
<dbReference type="EMBL" id="VORY01000002">
    <property type="protein sequence ID" value="TXD95150.1"/>
    <property type="molecule type" value="Genomic_DNA"/>
</dbReference>
<dbReference type="RefSeq" id="WP_026838416.1">
    <property type="nucleotide sequence ID" value="NZ_CBCSHZ010000001.1"/>
</dbReference>
<dbReference type="PANTHER" id="PTHR42733:SF12">
    <property type="entry name" value="PROTEINASE"/>
    <property type="match status" value="1"/>
</dbReference>
<gene>
    <name evidence="3" type="ORF">ES724_03080</name>
</gene>
<dbReference type="Gene3D" id="3.40.50.880">
    <property type="match status" value="1"/>
</dbReference>
<dbReference type="GO" id="GO:0016740">
    <property type="term" value="F:transferase activity"/>
    <property type="evidence" value="ECO:0007669"/>
    <property type="project" value="UniProtKB-KW"/>
</dbReference>
<dbReference type="NCBIfam" id="TIGR01382">
    <property type="entry name" value="PfpI"/>
    <property type="match status" value="1"/>
</dbReference>
<name>A0A5C6ZYI1_9FLAO</name>
<evidence type="ECO:0000259" key="2">
    <source>
        <dbReference type="Pfam" id="PF01965"/>
    </source>
</evidence>
<keyword evidence="3" id="KW-0808">Transferase</keyword>
<dbReference type="InterPro" id="IPR006286">
    <property type="entry name" value="C56_PfpI-like"/>
</dbReference>
<evidence type="ECO:0000256" key="1">
    <source>
        <dbReference type="ARBA" id="ARBA00008542"/>
    </source>
</evidence>
<dbReference type="OrthoDB" id="9792284at2"/>
<dbReference type="CDD" id="cd03134">
    <property type="entry name" value="GATase1_PfpI_like"/>
    <property type="match status" value="1"/>
</dbReference>
<reference evidence="3 4" key="1">
    <citation type="submission" date="2019-08" db="EMBL/GenBank/DDBJ databases">
        <title>Genome sequence of Gillisia hiemivivida IC154 (type strain).</title>
        <authorList>
            <person name="Bowman J.P."/>
        </authorList>
    </citation>
    <scope>NUCLEOTIDE SEQUENCE [LARGE SCALE GENOMIC DNA]</scope>
    <source>
        <strain evidence="3 4">IC154</strain>
    </source>
</reference>
<protein>
    <submittedName>
        <fullName evidence="3">Type 1 glutamine amidotransferase</fullName>
    </submittedName>
</protein>
<dbReference type="PANTHER" id="PTHR42733">
    <property type="entry name" value="DJ-1 PROTEIN"/>
    <property type="match status" value="1"/>
</dbReference>
<comment type="similarity">
    <text evidence="1">Belongs to the peptidase C56 family.</text>
</comment>
<proteinExistence type="inferred from homology"/>
<dbReference type="SUPFAM" id="SSF52317">
    <property type="entry name" value="Class I glutamine amidotransferase-like"/>
    <property type="match status" value="1"/>
</dbReference>
<dbReference type="AlphaFoldDB" id="A0A5C6ZYI1"/>
<accession>A0A5C6ZYI1</accession>
<dbReference type="Proteomes" id="UP000321367">
    <property type="component" value="Unassembled WGS sequence"/>
</dbReference>
<feature type="domain" description="DJ-1/PfpI" evidence="2">
    <location>
        <begin position="3"/>
        <end position="171"/>
    </location>
</feature>
<comment type="caution">
    <text evidence="3">The sequence shown here is derived from an EMBL/GenBank/DDBJ whole genome shotgun (WGS) entry which is preliminary data.</text>
</comment>
<organism evidence="3 4">
    <name type="scientific">Gillisia hiemivivida</name>
    <dbReference type="NCBI Taxonomy" id="291190"/>
    <lineage>
        <taxon>Bacteria</taxon>
        <taxon>Pseudomonadati</taxon>
        <taxon>Bacteroidota</taxon>
        <taxon>Flavobacteriia</taxon>
        <taxon>Flavobacteriales</taxon>
        <taxon>Flavobacteriaceae</taxon>
        <taxon>Gillisia</taxon>
    </lineage>
</organism>